<dbReference type="PROSITE" id="PS51194">
    <property type="entry name" value="HELICASE_CTER"/>
    <property type="match status" value="1"/>
</dbReference>
<keyword evidence="9" id="KW-1185">Reference proteome</keyword>
<dbReference type="EMBL" id="FWXY01000005">
    <property type="protein sequence ID" value="SMC59552.1"/>
    <property type="molecule type" value="Genomic_DNA"/>
</dbReference>
<dbReference type="SMART" id="SM00847">
    <property type="entry name" value="HA2"/>
    <property type="match status" value="1"/>
</dbReference>
<sequence length="942" mass="104447">MTNSLPIDEILSQISTTLIHHNTLVIQAPPGAGKTTQVPLALLDAPWLGHRNIIMLEPRRVAVRSAARYMASRLGQAVGERVGYQIRMERKISKATRIEVVTEGILTARLQSDPSLETVGAVIFDEFHERNLNSDLGLALCLEIQEALREDLKIVVMSATLDSQSVSTMMDNASILISRGKSWPVKTHYVDPTQFLSKARGNFTGGVKYRQHQETTALEKACAAALRQALTREQGDILVFLPGMREIRNMEKRIKTDLSDILTPAMEVLPLHGSLPPQAQDRAILKHPMGHRKIVLATAIAETSITMEGVTIVIDMGLMRISRFYPGRGMDRLETVVAPISSVDQRRGRAGRTAPGVCFRLWSRANHALRPPFPAPEITQTDLADTVLQLGLWGVKKPSQLKWLDLPPESTFSQARDLLIELGALDENHGITQHGKNLARLGIHPRLGHMICRAKAMGDALTACYMAALLQERDIISFKHGPRDVDITLRLELVYARAKHGNVQCGGRNNMSNHSGGDRHHSHGIGKDNKNPPAWEKNNGIIINGKAVDQVIRTARHLARKIKFSDNQDTKKPFLNFKRAGSLLSFAFPERIAMARPGQRGFFLMASGAGVRVHREAPLAGAPFIVAAQLDGQGNNALVFLGAPHDAACVKRDFKDKIIEQEIVTWDDTTKSVRARKEKKYGALQLSSSVLKKVDEHKTAMAMLEGIRCQGLSILPWTKQLKTWQARVCFLVSTGGYPDFPALDDAFLLQNLESWLLPFLSGISSAGALKRLNLAAALKSPFTWAQQQQIHKDAPTHIVVPSGSRIPLVYADPCISPANIDMPLRLPEKDQHSQSPHHKKQETLRKKEKLPGPVLPVRLQEMFGSLDTPTVARGSVPVTLHLLSPAGRPVQITRDLKSFWENTYIDVKKDLKGRYPRHYWPDNPLEAQATGRAKSKNPKEAR</sequence>
<dbReference type="InterPro" id="IPR049614">
    <property type="entry name" value="HrpB_DEXH"/>
</dbReference>
<feature type="domain" description="Helicase ATP-binding" evidence="6">
    <location>
        <begin position="15"/>
        <end position="179"/>
    </location>
</feature>
<dbReference type="GO" id="GO:0016787">
    <property type="term" value="F:hydrolase activity"/>
    <property type="evidence" value="ECO:0007669"/>
    <property type="project" value="UniProtKB-KW"/>
</dbReference>
<evidence type="ECO:0000256" key="1">
    <source>
        <dbReference type="ARBA" id="ARBA00022741"/>
    </source>
</evidence>
<dbReference type="Proteomes" id="UP000192418">
    <property type="component" value="Unassembled WGS sequence"/>
</dbReference>
<dbReference type="GO" id="GO:0003676">
    <property type="term" value="F:nucleic acid binding"/>
    <property type="evidence" value="ECO:0007669"/>
    <property type="project" value="InterPro"/>
</dbReference>
<dbReference type="PANTHER" id="PTHR43519:SF1">
    <property type="entry name" value="ATP-DEPENDENT RNA HELICASE HRPB"/>
    <property type="match status" value="1"/>
</dbReference>
<gene>
    <name evidence="8" type="ORF">SAMN02746065_10546</name>
</gene>
<dbReference type="PANTHER" id="PTHR43519">
    <property type="entry name" value="ATP-DEPENDENT RNA HELICASE HRPB"/>
    <property type="match status" value="1"/>
</dbReference>
<evidence type="ECO:0000256" key="2">
    <source>
        <dbReference type="ARBA" id="ARBA00022801"/>
    </source>
</evidence>
<proteinExistence type="predicted"/>
<dbReference type="FunFam" id="3.40.50.300:FF:002125">
    <property type="entry name" value="ATP-dependent helicase HrpB"/>
    <property type="match status" value="1"/>
</dbReference>
<evidence type="ECO:0000256" key="5">
    <source>
        <dbReference type="SAM" id="MobiDB-lite"/>
    </source>
</evidence>
<keyword evidence="1" id="KW-0547">Nucleotide-binding</keyword>
<feature type="region of interest" description="Disordered" evidence="5">
    <location>
        <begin position="919"/>
        <end position="942"/>
    </location>
</feature>
<evidence type="ECO:0000313" key="9">
    <source>
        <dbReference type="Proteomes" id="UP000192418"/>
    </source>
</evidence>
<dbReference type="Pfam" id="PF00270">
    <property type="entry name" value="DEAD"/>
    <property type="match status" value="1"/>
</dbReference>
<dbReference type="SMART" id="SM00487">
    <property type="entry name" value="DEXDc"/>
    <property type="match status" value="1"/>
</dbReference>
<dbReference type="AlphaFoldDB" id="A0A1W2AGC7"/>
<dbReference type="STRING" id="1121400.SAMN02746065_10546"/>
<dbReference type="InterPro" id="IPR010225">
    <property type="entry name" value="HrpB"/>
</dbReference>
<dbReference type="OrthoDB" id="9805617at2"/>
<organism evidence="8 9">
    <name type="scientific">Desulfocicer vacuolatum DSM 3385</name>
    <dbReference type="NCBI Taxonomy" id="1121400"/>
    <lineage>
        <taxon>Bacteria</taxon>
        <taxon>Pseudomonadati</taxon>
        <taxon>Thermodesulfobacteriota</taxon>
        <taxon>Desulfobacteria</taxon>
        <taxon>Desulfobacterales</taxon>
        <taxon>Desulfobacteraceae</taxon>
        <taxon>Desulfocicer</taxon>
    </lineage>
</organism>
<dbReference type="InterPro" id="IPR027417">
    <property type="entry name" value="P-loop_NTPase"/>
</dbReference>
<name>A0A1W2AGC7_9BACT</name>
<dbReference type="RefSeq" id="WP_084067501.1">
    <property type="nucleotide sequence ID" value="NZ_FWXY01000005.1"/>
</dbReference>
<feature type="region of interest" description="Disordered" evidence="5">
    <location>
        <begin position="505"/>
        <end position="533"/>
    </location>
</feature>
<dbReference type="Pfam" id="PF00271">
    <property type="entry name" value="Helicase_C"/>
    <property type="match status" value="1"/>
</dbReference>
<dbReference type="CDD" id="cd18791">
    <property type="entry name" value="SF2_C_RHA"/>
    <property type="match status" value="1"/>
</dbReference>
<dbReference type="GO" id="GO:0004386">
    <property type="term" value="F:helicase activity"/>
    <property type="evidence" value="ECO:0007669"/>
    <property type="project" value="UniProtKB-KW"/>
</dbReference>
<dbReference type="InterPro" id="IPR011545">
    <property type="entry name" value="DEAD/DEAH_box_helicase_dom"/>
</dbReference>
<dbReference type="InterPro" id="IPR001650">
    <property type="entry name" value="Helicase_C-like"/>
</dbReference>
<reference evidence="8 9" key="1">
    <citation type="submission" date="2017-04" db="EMBL/GenBank/DDBJ databases">
        <authorList>
            <person name="Afonso C.L."/>
            <person name="Miller P.J."/>
            <person name="Scott M.A."/>
            <person name="Spackman E."/>
            <person name="Goraichik I."/>
            <person name="Dimitrov K.M."/>
            <person name="Suarez D.L."/>
            <person name="Swayne D.E."/>
        </authorList>
    </citation>
    <scope>NUCLEOTIDE SEQUENCE [LARGE SCALE GENOMIC DNA]</scope>
    <source>
        <strain evidence="8 9">DSM 3385</strain>
    </source>
</reference>
<keyword evidence="3 8" id="KW-0347">Helicase</keyword>
<evidence type="ECO:0000313" key="8">
    <source>
        <dbReference type="EMBL" id="SMC59552.1"/>
    </source>
</evidence>
<feature type="region of interest" description="Disordered" evidence="5">
    <location>
        <begin position="828"/>
        <end position="850"/>
    </location>
</feature>
<dbReference type="SMART" id="SM00490">
    <property type="entry name" value="HELICc"/>
    <property type="match status" value="1"/>
</dbReference>
<evidence type="ECO:0000259" key="6">
    <source>
        <dbReference type="PROSITE" id="PS51192"/>
    </source>
</evidence>
<feature type="domain" description="Helicase C-terminal" evidence="7">
    <location>
        <begin position="225"/>
        <end position="394"/>
    </location>
</feature>
<dbReference type="GO" id="GO:0005524">
    <property type="term" value="F:ATP binding"/>
    <property type="evidence" value="ECO:0007669"/>
    <property type="project" value="UniProtKB-KW"/>
</dbReference>
<evidence type="ECO:0000259" key="7">
    <source>
        <dbReference type="PROSITE" id="PS51194"/>
    </source>
</evidence>
<keyword evidence="4" id="KW-0067">ATP-binding</keyword>
<dbReference type="InterPro" id="IPR014001">
    <property type="entry name" value="Helicase_ATP-bd"/>
</dbReference>
<dbReference type="SUPFAM" id="SSF52540">
    <property type="entry name" value="P-loop containing nucleoside triphosphate hydrolases"/>
    <property type="match status" value="1"/>
</dbReference>
<dbReference type="NCBIfam" id="TIGR01970">
    <property type="entry name" value="DEAH_box_HrpB"/>
    <property type="match status" value="1"/>
</dbReference>
<evidence type="ECO:0000256" key="3">
    <source>
        <dbReference type="ARBA" id="ARBA00022806"/>
    </source>
</evidence>
<dbReference type="Gene3D" id="1.20.120.1080">
    <property type="match status" value="1"/>
</dbReference>
<dbReference type="InterPro" id="IPR007502">
    <property type="entry name" value="Helicase-assoc_dom"/>
</dbReference>
<dbReference type="Pfam" id="PF08482">
    <property type="entry name" value="HrpB_C"/>
    <property type="match status" value="2"/>
</dbReference>
<evidence type="ECO:0000256" key="4">
    <source>
        <dbReference type="ARBA" id="ARBA00022840"/>
    </source>
</evidence>
<dbReference type="CDD" id="cd17990">
    <property type="entry name" value="DEXHc_HrpB"/>
    <property type="match status" value="1"/>
</dbReference>
<dbReference type="PROSITE" id="PS51192">
    <property type="entry name" value="HELICASE_ATP_BIND_1"/>
    <property type="match status" value="1"/>
</dbReference>
<dbReference type="Gene3D" id="3.40.50.300">
    <property type="entry name" value="P-loop containing nucleotide triphosphate hydrolases"/>
    <property type="match status" value="2"/>
</dbReference>
<keyword evidence="2" id="KW-0378">Hydrolase</keyword>
<protein>
    <submittedName>
        <fullName evidence="8">ATP-dependent helicase HrpB</fullName>
    </submittedName>
</protein>
<dbReference type="InterPro" id="IPR013689">
    <property type="entry name" value="RNA_helicase_ATP-dep_HrpB_C"/>
</dbReference>
<accession>A0A1W2AGC7</accession>